<dbReference type="EMBL" id="VIKU02000002">
    <property type="protein sequence ID" value="NHF59546.1"/>
    <property type="molecule type" value="Genomic_DNA"/>
</dbReference>
<comment type="caution">
    <text evidence="5">The sequence shown here is derived from an EMBL/GenBank/DDBJ whole genome shotgun (WGS) entry which is preliminary data.</text>
</comment>
<dbReference type="AlphaFoldDB" id="A0A967AZV1"/>
<dbReference type="RefSeq" id="WP_152574046.1">
    <property type="nucleotide sequence ID" value="NZ_VIKU02000002.1"/>
</dbReference>
<dbReference type="InterPro" id="IPR005650">
    <property type="entry name" value="BlaI_family"/>
</dbReference>
<keyword evidence="3" id="KW-0238">DNA-binding</keyword>
<evidence type="ECO:0000256" key="2">
    <source>
        <dbReference type="ARBA" id="ARBA00023015"/>
    </source>
</evidence>
<dbReference type="GO" id="GO:0003677">
    <property type="term" value="F:DNA binding"/>
    <property type="evidence" value="ECO:0007669"/>
    <property type="project" value="UniProtKB-KW"/>
</dbReference>
<proteinExistence type="inferred from homology"/>
<dbReference type="InterPro" id="IPR036388">
    <property type="entry name" value="WH-like_DNA-bd_sf"/>
</dbReference>
<dbReference type="Proteomes" id="UP000707206">
    <property type="component" value="Unassembled WGS sequence"/>
</dbReference>
<gene>
    <name evidence="5" type="ORF">FK220_009355</name>
</gene>
<comment type="similarity">
    <text evidence="1">Belongs to the BlaI transcriptional regulatory family.</text>
</comment>
<dbReference type="Gene3D" id="1.10.4040.10">
    <property type="entry name" value="Penicillinase repressor domain"/>
    <property type="match status" value="1"/>
</dbReference>
<sequence>MQKLTKREDQIMQLIWQSDGMFIRDIVERLPHPKPHYNTVATIVKILVKKGFLTSEKLGNVDRYNAVVSMEAYRKEDISNIKKKYFDNSFSKMMAHFAKQEQLTDEEIQELIAIIKSKKV</sequence>
<dbReference type="Gene3D" id="1.10.10.10">
    <property type="entry name" value="Winged helix-like DNA-binding domain superfamily/Winged helix DNA-binding domain"/>
    <property type="match status" value="1"/>
</dbReference>
<reference evidence="5" key="2">
    <citation type="submission" date="2020-03" db="EMBL/GenBank/DDBJ databases">
        <title>Flavobacteriaceae bacterium strain TP-CH-4, a member of the family Flavobacteriaceae isolated from a deep-sea seamount.</title>
        <authorList>
            <person name="Zhang D.-C."/>
        </authorList>
    </citation>
    <scope>NUCLEOTIDE SEQUENCE</scope>
    <source>
        <strain evidence="5">TP-CH-4</strain>
    </source>
</reference>
<dbReference type="PIRSF" id="PIRSF019455">
    <property type="entry name" value="CopR_AtkY"/>
    <property type="match status" value="1"/>
</dbReference>
<dbReference type="Pfam" id="PF03965">
    <property type="entry name" value="Penicillinase_R"/>
    <property type="match status" value="1"/>
</dbReference>
<evidence type="ECO:0000256" key="3">
    <source>
        <dbReference type="ARBA" id="ARBA00023125"/>
    </source>
</evidence>
<name>A0A967AZV1_9FLAO</name>
<protein>
    <submittedName>
        <fullName evidence="5">BlaI/MecI/CopY family transcriptional regulator</fullName>
    </submittedName>
</protein>
<accession>A0A967AZV1</accession>
<dbReference type="GO" id="GO:0045892">
    <property type="term" value="P:negative regulation of DNA-templated transcription"/>
    <property type="evidence" value="ECO:0007669"/>
    <property type="project" value="InterPro"/>
</dbReference>
<reference evidence="5" key="1">
    <citation type="submission" date="2019-07" db="EMBL/GenBank/DDBJ databases">
        <authorList>
            <person name="De-Chao Zhang Q."/>
        </authorList>
    </citation>
    <scope>NUCLEOTIDE SEQUENCE</scope>
    <source>
        <strain evidence="5">TP-CH-4</strain>
    </source>
</reference>
<dbReference type="InterPro" id="IPR036390">
    <property type="entry name" value="WH_DNA-bd_sf"/>
</dbReference>
<dbReference type="SUPFAM" id="SSF46785">
    <property type="entry name" value="Winged helix' DNA-binding domain"/>
    <property type="match status" value="1"/>
</dbReference>
<evidence type="ECO:0000313" key="5">
    <source>
        <dbReference type="EMBL" id="NHF59546.1"/>
    </source>
</evidence>
<keyword evidence="2" id="KW-0805">Transcription regulation</keyword>
<evidence type="ECO:0000256" key="4">
    <source>
        <dbReference type="ARBA" id="ARBA00023163"/>
    </source>
</evidence>
<evidence type="ECO:0000256" key="1">
    <source>
        <dbReference type="ARBA" id="ARBA00011046"/>
    </source>
</evidence>
<keyword evidence="6" id="KW-1185">Reference proteome</keyword>
<evidence type="ECO:0000313" key="6">
    <source>
        <dbReference type="Proteomes" id="UP000707206"/>
    </source>
</evidence>
<keyword evidence="4" id="KW-0804">Transcription</keyword>
<organism evidence="5 6">
    <name type="scientific">Pelagihabitans pacificus</name>
    <dbReference type="NCBI Taxonomy" id="2696054"/>
    <lineage>
        <taxon>Bacteria</taxon>
        <taxon>Pseudomonadati</taxon>
        <taxon>Bacteroidota</taxon>
        <taxon>Flavobacteriia</taxon>
        <taxon>Flavobacteriales</taxon>
        <taxon>Flavobacteriaceae</taxon>
        <taxon>Pelagihabitans</taxon>
    </lineage>
</organism>